<dbReference type="AlphaFoldDB" id="A0A162CH18"/>
<dbReference type="PANTHER" id="PTHR44590:SF3">
    <property type="entry name" value="CARBOXYLESTERASE TYPE B DOMAIN-CONTAINING PROTEIN"/>
    <property type="match status" value="1"/>
</dbReference>
<accession>A0A162CH18</accession>
<reference evidence="6" key="1">
    <citation type="submission" date="2014-10" db="EMBL/GenBank/DDBJ databases">
        <title>Identification and sequencing of novel target genes in burrowing nematode, Radopholus similis.</title>
        <authorList>
            <person name="Rosana O.B."/>
            <person name="Eapen S.J."/>
            <person name="Krishna P.B."/>
        </authorList>
    </citation>
    <scope>NUCLEOTIDE SEQUENCE</scope>
    <source>
        <strain evidence="6">R01</strain>
    </source>
</reference>
<dbReference type="InterPro" id="IPR019826">
    <property type="entry name" value="Carboxylesterase_B_AS"/>
</dbReference>
<dbReference type="InterPro" id="IPR029058">
    <property type="entry name" value="AB_hydrolase_fold"/>
</dbReference>
<dbReference type="Gene3D" id="3.40.50.1820">
    <property type="entry name" value="alpha/beta hydrolase"/>
    <property type="match status" value="1"/>
</dbReference>
<dbReference type="EC" id="3.1.1.-" evidence="4"/>
<dbReference type="PROSITE" id="PS00122">
    <property type="entry name" value="CARBOXYLESTERASE_B_1"/>
    <property type="match status" value="1"/>
</dbReference>
<feature type="domain" description="Carboxylesterase type B" evidence="5">
    <location>
        <begin position="34"/>
        <end position="219"/>
    </location>
</feature>
<dbReference type="GO" id="GO:0052689">
    <property type="term" value="F:carboxylic ester hydrolase activity"/>
    <property type="evidence" value="ECO:0007669"/>
    <property type="project" value="UniProtKB-KW"/>
</dbReference>
<sequence length="407" mass="45449">GEIKHSSELFRAAESGSDILMSQLKMSQLKRALITPFGGDPRRVTVIGLSAGGAAAASMALSPHTRDWLFSTVEMSGTALAEWSGSQRTVDCGREFVRRVLGIGEDHEVEWTNRELTEQLKAKLKALNLKQIMSVAMKMTTRMDTNPLVWGPNIDGDFFPRDFPQLLREIVPPKPVLMGLTGKEAIYFTIQGKDAFINPFGLSSHQMSMFDTFAFRAFVENVLLNAVFRRHIMASDNSTVKEAADDICAFYLDSRRPVRNLRRVFVPSSLDCPECVKMALWGSAKHRVHNCLLQEMDEIAKFSKLARFGGTKGPKGIYLTRLFPGKRGRETAFFSGPPHQNRFFGGLNFPPKTWGKIFPGIESSPPFFLAPQQERNFCSLRGELIFFGNGNYSPFLQLDAPLIVGLS</sequence>
<feature type="non-terminal residue" evidence="6">
    <location>
        <position position="407"/>
    </location>
</feature>
<protein>
    <recommendedName>
        <fullName evidence="4">Carboxylic ester hydrolase</fullName>
        <ecNumber evidence="4">3.1.1.-</ecNumber>
    </recommendedName>
</protein>
<dbReference type="EMBL" id="KP027005">
    <property type="protein sequence ID" value="AKF02780.1"/>
    <property type="molecule type" value="mRNA"/>
</dbReference>
<evidence type="ECO:0000256" key="4">
    <source>
        <dbReference type="RuleBase" id="RU361235"/>
    </source>
</evidence>
<proteinExistence type="evidence at transcript level"/>
<name>A0A162CH18_RADSI</name>
<evidence type="ECO:0000256" key="3">
    <source>
        <dbReference type="ARBA" id="ARBA00022801"/>
    </source>
</evidence>
<feature type="non-terminal residue" evidence="6">
    <location>
        <position position="1"/>
    </location>
</feature>
<evidence type="ECO:0000256" key="1">
    <source>
        <dbReference type="ARBA" id="ARBA00005964"/>
    </source>
</evidence>
<comment type="similarity">
    <text evidence="1 4">Belongs to the type-B carboxylesterase/lipase family.</text>
</comment>
<dbReference type="Pfam" id="PF00135">
    <property type="entry name" value="COesterase"/>
    <property type="match status" value="1"/>
</dbReference>
<organism evidence="6">
    <name type="scientific">Radopholus similis</name>
    <name type="common">Burrowing nematode worm</name>
    <name type="synonym">Tylenchus similis</name>
    <dbReference type="NCBI Taxonomy" id="46012"/>
    <lineage>
        <taxon>Eukaryota</taxon>
        <taxon>Metazoa</taxon>
        <taxon>Ecdysozoa</taxon>
        <taxon>Nematoda</taxon>
        <taxon>Chromadorea</taxon>
        <taxon>Rhabditida</taxon>
        <taxon>Tylenchina</taxon>
        <taxon>Tylenchomorpha</taxon>
        <taxon>Tylenchoidea</taxon>
        <taxon>Pratylenchidae</taxon>
        <taxon>Radopholinae</taxon>
        <taxon>Radopholus</taxon>
    </lineage>
</organism>
<evidence type="ECO:0000313" key="6">
    <source>
        <dbReference type="EMBL" id="AKF02780.1"/>
    </source>
</evidence>
<dbReference type="PANTHER" id="PTHR44590">
    <property type="entry name" value="CARBOXYLIC ESTER HYDROLASE-RELATED"/>
    <property type="match status" value="1"/>
</dbReference>
<keyword evidence="3 4" id="KW-0378">Hydrolase</keyword>
<dbReference type="InterPro" id="IPR002018">
    <property type="entry name" value="CarbesteraseB"/>
</dbReference>
<evidence type="ECO:0000256" key="2">
    <source>
        <dbReference type="ARBA" id="ARBA00022487"/>
    </source>
</evidence>
<keyword evidence="2" id="KW-0719">Serine esterase</keyword>
<dbReference type="SUPFAM" id="SSF53474">
    <property type="entry name" value="alpha/beta-Hydrolases"/>
    <property type="match status" value="1"/>
</dbReference>
<evidence type="ECO:0000259" key="5">
    <source>
        <dbReference type="Pfam" id="PF00135"/>
    </source>
</evidence>